<proteinExistence type="predicted"/>
<dbReference type="KEGG" id="nyu:D7D52_27230"/>
<feature type="signal peptide" evidence="1">
    <location>
        <begin position="1"/>
        <end position="27"/>
    </location>
</feature>
<evidence type="ECO:0000313" key="3">
    <source>
        <dbReference type="Proteomes" id="UP000267164"/>
    </source>
</evidence>
<reference evidence="2 3" key="1">
    <citation type="submission" date="2018-09" db="EMBL/GenBank/DDBJ databases">
        <title>Nocardia yunnanensis sp. nov., an actinomycete isolated from a soil sample.</title>
        <authorList>
            <person name="Zhang J."/>
        </authorList>
    </citation>
    <scope>NUCLEOTIDE SEQUENCE [LARGE SCALE GENOMIC DNA]</scope>
    <source>
        <strain evidence="2 3">CFHS0054</strain>
    </source>
</reference>
<gene>
    <name evidence="2" type="ORF">D7D52_27230</name>
</gene>
<dbReference type="OrthoDB" id="4571593at2"/>
<accession>A0A386ZH81</accession>
<evidence type="ECO:0000256" key="1">
    <source>
        <dbReference type="SAM" id="SignalP"/>
    </source>
</evidence>
<name>A0A386ZH81_9NOCA</name>
<keyword evidence="1" id="KW-0732">Signal</keyword>
<dbReference type="Proteomes" id="UP000267164">
    <property type="component" value="Chromosome"/>
</dbReference>
<dbReference type="EMBL" id="CP032568">
    <property type="protein sequence ID" value="AYF76887.1"/>
    <property type="molecule type" value="Genomic_DNA"/>
</dbReference>
<feature type="chain" id="PRO_5017311256" description="DUF732 domain-containing protein" evidence="1">
    <location>
        <begin position="28"/>
        <end position="70"/>
    </location>
</feature>
<protein>
    <recommendedName>
        <fullName evidence="4">DUF732 domain-containing protein</fullName>
    </recommendedName>
</protein>
<evidence type="ECO:0000313" key="2">
    <source>
        <dbReference type="EMBL" id="AYF76887.1"/>
    </source>
</evidence>
<sequence>MRKLLWASLASATVIAGVAVSAGTAEASPPPPGPACAVFSYPAILLIEATGGQSSPLLPLANSIQPLFCS</sequence>
<dbReference type="RefSeq" id="WP_120740834.1">
    <property type="nucleotide sequence ID" value="NZ_CP032568.1"/>
</dbReference>
<dbReference type="AlphaFoldDB" id="A0A386ZH81"/>
<evidence type="ECO:0008006" key="4">
    <source>
        <dbReference type="Google" id="ProtNLM"/>
    </source>
</evidence>
<keyword evidence="3" id="KW-1185">Reference proteome</keyword>
<organism evidence="2 3">
    <name type="scientific">Nocardia yunnanensis</name>
    <dbReference type="NCBI Taxonomy" id="2382165"/>
    <lineage>
        <taxon>Bacteria</taxon>
        <taxon>Bacillati</taxon>
        <taxon>Actinomycetota</taxon>
        <taxon>Actinomycetes</taxon>
        <taxon>Mycobacteriales</taxon>
        <taxon>Nocardiaceae</taxon>
        <taxon>Nocardia</taxon>
    </lineage>
</organism>